<evidence type="ECO:0000313" key="7">
    <source>
        <dbReference type="EMBL" id="GGH38854.1"/>
    </source>
</evidence>
<dbReference type="Pfam" id="PF08281">
    <property type="entry name" value="Sigma70_r4_2"/>
    <property type="match status" value="1"/>
</dbReference>
<dbReference type="InterPro" id="IPR013249">
    <property type="entry name" value="RNA_pol_sigma70_r4_t2"/>
</dbReference>
<evidence type="ECO:0000259" key="6">
    <source>
        <dbReference type="Pfam" id="PF08281"/>
    </source>
</evidence>
<dbReference type="InterPro" id="IPR007627">
    <property type="entry name" value="RNA_pol_sigma70_r2"/>
</dbReference>
<accession>A0ABQ1YVP5</accession>
<keyword evidence="8" id="KW-1185">Reference proteome</keyword>
<reference evidence="8" key="1">
    <citation type="journal article" date="2019" name="Int. J. Syst. Evol. Microbiol.">
        <title>The Global Catalogue of Microorganisms (GCM) 10K type strain sequencing project: providing services to taxonomists for standard genome sequencing and annotation.</title>
        <authorList>
            <consortium name="The Broad Institute Genomics Platform"/>
            <consortium name="The Broad Institute Genome Sequencing Center for Infectious Disease"/>
            <person name="Wu L."/>
            <person name="Ma J."/>
        </authorList>
    </citation>
    <scope>NUCLEOTIDE SEQUENCE [LARGE SCALE GENOMIC DNA]</scope>
    <source>
        <strain evidence="8">CGMCC 1.12769</strain>
    </source>
</reference>
<evidence type="ECO:0000313" key="8">
    <source>
        <dbReference type="Proteomes" id="UP000659344"/>
    </source>
</evidence>
<dbReference type="SUPFAM" id="SSF88946">
    <property type="entry name" value="Sigma2 domain of RNA polymerase sigma factors"/>
    <property type="match status" value="1"/>
</dbReference>
<dbReference type="InterPro" id="IPR036388">
    <property type="entry name" value="WH-like_DNA-bd_sf"/>
</dbReference>
<gene>
    <name evidence="7" type="primary">sigY</name>
    <name evidence="7" type="ORF">GCM10008013_47220</name>
</gene>
<dbReference type="InterPro" id="IPR013325">
    <property type="entry name" value="RNA_pol_sigma_r2"/>
</dbReference>
<dbReference type="Gene3D" id="1.10.1740.10">
    <property type="match status" value="1"/>
</dbReference>
<dbReference type="RefSeq" id="WP_188542363.1">
    <property type="nucleotide sequence ID" value="NZ_BMFT01000006.1"/>
</dbReference>
<sequence>MPQEKDWIKKAKKGDSAALALLIQEHYSFVFKYLVKVTMDPRTAEDLTQDTMLKCMENIARYDGSSAFSSWLITIATRLFIDKKRRRKREQQWLANEGNTRLIRWHFEMNQEEWPELLELLAQLSEEQRIAILLKHYYGYSYDEIGAILAIPAGTVKSRVAYGLRELRKELDQHES</sequence>
<dbReference type="SUPFAM" id="SSF88659">
    <property type="entry name" value="Sigma3 and sigma4 domains of RNA polymerase sigma factors"/>
    <property type="match status" value="1"/>
</dbReference>
<dbReference type="CDD" id="cd06171">
    <property type="entry name" value="Sigma70_r4"/>
    <property type="match status" value="1"/>
</dbReference>
<evidence type="ECO:0000256" key="4">
    <source>
        <dbReference type="ARBA" id="ARBA00023163"/>
    </source>
</evidence>
<dbReference type="Proteomes" id="UP000659344">
    <property type="component" value="Unassembled WGS sequence"/>
</dbReference>
<dbReference type="NCBIfam" id="TIGR02937">
    <property type="entry name" value="sigma70-ECF"/>
    <property type="match status" value="1"/>
</dbReference>
<feature type="domain" description="RNA polymerase sigma factor 70 region 4 type 2" evidence="6">
    <location>
        <begin position="116"/>
        <end position="166"/>
    </location>
</feature>
<dbReference type="NCBIfam" id="NF007216">
    <property type="entry name" value="PRK09638.1"/>
    <property type="match status" value="1"/>
</dbReference>
<keyword evidence="3" id="KW-0731">Sigma factor</keyword>
<evidence type="ECO:0000256" key="2">
    <source>
        <dbReference type="ARBA" id="ARBA00023015"/>
    </source>
</evidence>
<dbReference type="PANTHER" id="PTHR43133:SF60">
    <property type="entry name" value="RNA POLYMERASE SIGMA FACTOR SIGV"/>
    <property type="match status" value="1"/>
</dbReference>
<evidence type="ECO:0000256" key="3">
    <source>
        <dbReference type="ARBA" id="ARBA00023082"/>
    </source>
</evidence>
<comment type="caution">
    <text evidence="7">The sequence shown here is derived from an EMBL/GenBank/DDBJ whole genome shotgun (WGS) entry which is preliminary data.</text>
</comment>
<name>A0ABQ1YVP5_9BACL</name>
<protein>
    <submittedName>
        <fullName evidence="7">RNA polymerase sigma factor SigY</fullName>
    </submittedName>
</protein>
<dbReference type="InterPro" id="IPR039425">
    <property type="entry name" value="RNA_pol_sigma-70-like"/>
</dbReference>
<proteinExistence type="inferred from homology"/>
<dbReference type="InterPro" id="IPR014284">
    <property type="entry name" value="RNA_pol_sigma-70_dom"/>
</dbReference>
<dbReference type="EMBL" id="BMFT01000006">
    <property type="protein sequence ID" value="GGH38854.1"/>
    <property type="molecule type" value="Genomic_DNA"/>
</dbReference>
<dbReference type="InterPro" id="IPR013324">
    <property type="entry name" value="RNA_pol_sigma_r3/r4-like"/>
</dbReference>
<keyword evidence="2" id="KW-0805">Transcription regulation</keyword>
<organism evidence="7 8">
    <name type="scientific">Paenibacillus segetis</name>
    <dbReference type="NCBI Taxonomy" id="1325360"/>
    <lineage>
        <taxon>Bacteria</taxon>
        <taxon>Bacillati</taxon>
        <taxon>Bacillota</taxon>
        <taxon>Bacilli</taxon>
        <taxon>Bacillales</taxon>
        <taxon>Paenibacillaceae</taxon>
        <taxon>Paenibacillus</taxon>
    </lineage>
</organism>
<dbReference type="Gene3D" id="1.10.10.10">
    <property type="entry name" value="Winged helix-like DNA-binding domain superfamily/Winged helix DNA-binding domain"/>
    <property type="match status" value="1"/>
</dbReference>
<comment type="similarity">
    <text evidence="1">Belongs to the sigma-70 factor family. ECF subfamily.</text>
</comment>
<feature type="domain" description="RNA polymerase sigma-70 region 2" evidence="5">
    <location>
        <begin position="22"/>
        <end position="89"/>
    </location>
</feature>
<evidence type="ECO:0000256" key="1">
    <source>
        <dbReference type="ARBA" id="ARBA00010641"/>
    </source>
</evidence>
<keyword evidence="4" id="KW-0804">Transcription</keyword>
<evidence type="ECO:0000259" key="5">
    <source>
        <dbReference type="Pfam" id="PF04542"/>
    </source>
</evidence>
<dbReference type="Pfam" id="PF04542">
    <property type="entry name" value="Sigma70_r2"/>
    <property type="match status" value="1"/>
</dbReference>
<dbReference type="PANTHER" id="PTHR43133">
    <property type="entry name" value="RNA POLYMERASE ECF-TYPE SIGMA FACTO"/>
    <property type="match status" value="1"/>
</dbReference>